<evidence type="ECO:0000313" key="3">
    <source>
        <dbReference type="Proteomes" id="UP000465778"/>
    </source>
</evidence>
<evidence type="ECO:0000259" key="1">
    <source>
        <dbReference type="PROSITE" id="PS51186"/>
    </source>
</evidence>
<evidence type="ECO:0000313" key="2">
    <source>
        <dbReference type="EMBL" id="KAF0823020.1"/>
    </source>
</evidence>
<dbReference type="SUPFAM" id="SSF55729">
    <property type="entry name" value="Acyl-CoA N-acyltransferases (Nat)"/>
    <property type="match status" value="1"/>
</dbReference>
<accession>A0A800MVE6</accession>
<proteinExistence type="predicted"/>
<keyword evidence="2" id="KW-0808">Transferase</keyword>
<dbReference type="Pfam" id="PF13302">
    <property type="entry name" value="Acetyltransf_3"/>
    <property type="match status" value="1"/>
</dbReference>
<reference evidence="2 3" key="1">
    <citation type="journal article" date="2020" name="G3 (Bethesda)">
        <title>Whole Genome Sequencing and Comparative Genomics of Two Nematicidal Bacillus Strains Reveals a Wide Range of Possible Virulence Factors.</title>
        <authorList>
            <person name="Susic N."/>
            <person name="Janezic S."/>
            <person name="Rupnik M."/>
            <person name="Geric Stare B."/>
        </authorList>
    </citation>
    <scope>NUCLEOTIDE SEQUENCE [LARGE SCALE GENOMIC DNA]</scope>
    <source>
        <strain evidence="2 3">I-1582</strain>
    </source>
</reference>
<dbReference type="InterPro" id="IPR051531">
    <property type="entry name" value="N-acetyltransferase"/>
</dbReference>
<protein>
    <submittedName>
        <fullName evidence="2">Acetyltransferase, GNAT family</fullName>
    </submittedName>
</protein>
<dbReference type="InterPro" id="IPR016181">
    <property type="entry name" value="Acyl_CoA_acyltransferase"/>
</dbReference>
<dbReference type="Proteomes" id="UP000465778">
    <property type="component" value="Unassembled WGS sequence"/>
</dbReference>
<dbReference type="PANTHER" id="PTHR43792:SF9">
    <property type="entry name" value="RIBOSOMAL-PROTEIN-ALANINE ACETYLTRANSFERASE"/>
    <property type="match status" value="1"/>
</dbReference>
<dbReference type="AlphaFoldDB" id="A0A800MVE6"/>
<dbReference type="OrthoDB" id="275901at2"/>
<dbReference type="PANTHER" id="PTHR43792">
    <property type="entry name" value="GNAT FAMILY, PUTATIVE (AFU_ORTHOLOGUE AFUA_3G00765)-RELATED-RELATED"/>
    <property type="match status" value="1"/>
</dbReference>
<dbReference type="GO" id="GO:0008999">
    <property type="term" value="F:protein-N-terminal-alanine acetyltransferase activity"/>
    <property type="evidence" value="ECO:0007669"/>
    <property type="project" value="TreeGrafter"/>
</dbReference>
<sequence>MKEEIMIDCGEVILREYCMEDVKALHEITSQPEVYEFIQGAQATLEQRVNWMKNYEIPANKKFKSSMPELKNAGFLNLGIILKETGEFIGFCNTGIKDELPEPNREIGYAISKHWRNKGYSTLAAKGLIGFLFEKTALETLNAVALTSNASSNKVLQKCGFKLAGEIKIDGEQFSHYIMRKKDWA</sequence>
<organism evidence="2 3">
    <name type="scientific">Cytobacillus firmus</name>
    <name type="common">Bacillus firmus</name>
    <dbReference type="NCBI Taxonomy" id="1399"/>
    <lineage>
        <taxon>Bacteria</taxon>
        <taxon>Bacillati</taxon>
        <taxon>Bacillota</taxon>
        <taxon>Bacilli</taxon>
        <taxon>Bacillales</taxon>
        <taxon>Bacillaceae</taxon>
        <taxon>Cytobacillus</taxon>
    </lineage>
</organism>
<name>A0A800MVE6_CYTFI</name>
<comment type="caution">
    <text evidence="2">The sequence shown here is derived from an EMBL/GenBank/DDBJ whole genome shotgun (WGS) entry which is preliminary data.</text>
</comment>
<dbReference type="InterPro" id="IPR000182">
    <property type="entry name" value="GNAT_dom"/>
</dbReference>
<dbReference type="EMBL" id="VDEM01000040">
    <property type="protein sequence ID" value="KAF0823020.1"/>
    <property type="molecule type" value="Genomic_DNA"/>
</dbReference>
<dbReference type="PROSITE" id="PS51186">
    <property type="entry name" value="GNAT"/>
    <property type="match status" value="1"/>
</dbReference>
<gene>
    <name evidence="2" type="ORF">KIS1582_3166</name>
</gene>
<dbReference type="Gene3D" id="3.40.630.30">
    <property type="match status" value="1"/>
</dbReference>
<feature type="domain" description="N-acetyltransferase" evidence="1">
    <location>
        <begin position="12"/>
        <end position="184"/>
    </location>
</feature>
<dbReference type="RefSeq" id="WP_159345728.1">
    <property type="nucleotide sequence ID" value="NZ_JBALOT010000087.1"/>
</dbReference>
<dbReference type="GO" id="GO:0005737">
    <property type="term" value="C:cytoplasm"/>
    <property type="evidence" value="ECO:0007669"/>
    <property type="project" value="TreeGrafter"/>
</dbReference>